<dbReference type="SMART" id="SM00132">
    <property type="entry name" value="LIM"/>
    <property type="match status" value="2"/>
</dbReference>
<dbReference type="GO" id="GO:0005737">
    <property type="term" value="C:cytoplasm"/>
    <property type="evidence" value="ECO:0007669"/>
    <property type="project" value="TreeGrafter"/>
</dbReference>
<name>A0A401GY65_9APHY</name>
<dbReference type="InParanoid" id="A0A401GY65"/>
<dbReference type="PANTHER" id="PTHR24215">
    <property type="entry name" value="RHO-GTPASE-ACTIVATING PROTEIN LRG1"/>
    <property type="match status" value="1"/>
</dbReference>
<comment type="subcellular location">
    <subcellularLocation>
        <location evidence="1">Nucleus</location>
    </subcellularLocation>
</comment>
<keyword evidence="3" id="KW-0677">Repeat</keyword>
<feature type="domain" description="LIM zinc-binding" evidence="9">
    <location>
        <begin position="8"/>
        <end position="69"/>
    </location>
</feature>
<dbReference type="GO" id="GO:0030036">
    <property type="term" value="P:actin cytoskeleton organization"/>
    <property type="evidence" value="ECO:0007669"/>
    <property type="project" value="TreeGrafter"/>
</dbReference>
<evidence type="ECO:0000313" key="11">
    <source>
        <dbReference type="Proteomes" id="UP000287166"/>
    </source>
</evidence>
<evidence type="ECO:0000256" key="2">
    <source>
        <dbReference type="ARBA" id="ARBA00022723"/>
    </source>
</evidence>
<dbReference type="PROSITE" id="PS00478">
    <property type="entry name" value="LIM_DOMAIN_1"/>
    <property type="match status" value="2"/>
</dbReference>
<sequence>MHPFGGTPVCPRCNKMVYAAEQIMGPGRKLYHKPCLTCTTCGKRLDSYNLVEHDQEPYCKNCHIKNFGTRDTRLANLPNRDEVFVSSPPTLPVRGGFSPTRRVASPPPASTAPQLPVRRHVNSAPSAPPMLRPTRTFSPVRTTFSSNDPVATEETGEEDAHSEGPRTPEPASGAFPTHTGRVGGLPRTVPLTLSPSKGRNGSPAKPEDTAAGQTSPTLTRTLLPSATGTRYGVALGGRGTGVGTVSPMMTGGRGPTCGRCGKTVYFAEQVKAIGKTWHKGCLRCTECGTLLDSTRLTEREGSPFCQRCYGKLYGPQGSGYALLGKAGA</sequence>
<keyword evidence="11" id="KW-1185">Reference proteome</keyword>
<feature type="compositionally biased region" description="Low complexity" evidence="8">
    <location>
        <begin position="214"/>
        <end position="227"/>
    </location>
</feature>
<dbReference type="GO" id="GO:0046872">
    <property type="term" value="F:metal ion binding"/>
    <property type="evidence" value="ECO:0007669"/>
    <property type="project" value="UniProtKB-KW"/>
</dbReference>
<dbReference type="SUPFAM" id="SSF57716">
    <property type="entry name" value="Glucocorticoid receptor-like (DNA-binding domain)"/>
    <property type="match status" value="4"/>
</dbReference>
<evidence type="ECO:0000256" key="5">
    <source>
        <dbReference type="ARBA" id="ARBA00023038"/>
    </source>
</evidence>
<dbReference type="Proteomes" id="UP000287166">
    <property type="component" value="Unassembled WGS sequence"/>
</dbReference>
<feature type="compositionally biased region" description="Polar residues" evidence="8">
    <location>
        <begin position="135"/>
        <end position="149"/>
    </location>
</feature>
<keyword evidence="5 7" id="KW-0440">LIM domain</keyword>
<organism evidence="10 11">
    <name type="scientific">Sparassis crispa</name>
    <dbReference type="NCBI Taxonomy" id="139825"/>
    <lineage>
        <taxon>Eukaryota</taxon>
        <taxon>Fungi</taxon>
        <taxon>Dikarya</taxon>
        <taxon>Basidiomycota</taxon>
        <taxon>Agaricomycotina</taxon>
        <taxon>Agaricomycetes</taxon>
        <taxon>Polyporales</taxon>
        <taxon>Sparassidaceae</taxon>
        <taxon>Sparassis</taxon>
    </lineage>
</organism>
<protein>
    <recommendedName>
        <fullName evidence="9">LIM zinc-binding domain-containing protein</fullName>
    </recommendedName>
</protein>
<dbReference type="Pfam" id="PF00412">
    <property type="entry name" value="LIM"/>
    <property type="match status" value="2"/>
</dbReference>
<evidence type="ECO:0000256" key="3">
    <source>
        <dbReference type="ARBA" id="ARBA00022737"/>
    </source>
</evidence>
<dbReference type="CDD" id="cd09326">
    <property type="entry name" value="LIM_CRP_like"/>
    <property type="match status" value="2"/>
</dbReference>
<feature type="region of interest" description="Disordered" evidence="8">
    <location>
        <begin position="86"/>
        <end position="238"/>
    </location>
</feature>
<evidence type="ECO:0000256" key="8">
    <source>
        <dbReference type="SAM" id="MobiDB-lite"/>
    </source>
</evidence>
<keyword evidence="4 7" id="KW-0862">Zinc</keyword>
<reference evidence="10 11" key="1">
    <citation type="journal article" date="2018" name="Sci. Rep.">
        <title>Genome sequence of the cauliflower mushroom Sparassis crispa (Hanabiratake) and its association with beneficial usage.</title>
        <authorList>
            <person name="Kiyama R."/>
            <person name="Furutani Y."/>
            <person name="Kawaguchi K."/>
            <person name="Nakanishi T."/>
        </authorList>
    </citation>
    <scope>NUCLEOTIDE SEQUENCE [LARGE SCALE GENOMIC DNA]</scope>
</reference>
<dbReference type="GO" id="GO:0005634">
    <property type="term" value="C:nucleus"/>
    <property type="evidence" value="ECO:0007669"/>
    <property type="project" value="UniProtKB-SubCell"/>
</dbReference>
<dbReference type="EMBL" id="BFAD01000010">
    <property type="protein sequence ID" value="GBE87147.1"/>
    <property type="molecule type" value="Genomic_DNA"/>
</dbReference>
<evidence type="ECO:0000259" key="9">
    <source>
        <dbReference type="PROSITE" id="PS50023"/>
    </source>
</evidence>
<proteinExistence type="predicted"/>
<dbReference type="STRING" id="139825.A0A401GY65"/>
<dbReference type="AlphaFoldDB" id="A0A401GY65"/>
<evidence type="ECO:0000256" key="1">
    <source>
        <dbReference type="ARBA" id="ARBA00004123"/>
    </source>
</evidence>
<feature type="domain" description="LIM zinc-binding" evidence="9">
    <location>
        <begin position="255"/>
        <end position="315"/>
    </location>
</feature>
<evidence type="ECO:0000256" key="7">
    <source>
        <dbReference type="PROSITE-ProRule" id="PRU00125"/>
    </source>
</evidence>
<dbReference type="PANTHER" id="PTHR24215:SF35">
    <property type="entry name" value="MUSCLE LIM PROTEIN MLP84B"/>
    <property type="match status" value="1"/>
</dbReference>
<keyword evidence="6" id="KW-0539">Nucleus</keyword>
<dbReference type="GO" id="GO:0030695">
    <property type="term" value="F:GTPase regulator activity"/>
    <property type="evidence" value="ECO:0007669"/>
    <property type="project" value="UniProtKB-ARBA"/>
</dbReference>
<keyword evidence="2 7" id="KW-0479">Metal-binding</keyword>
<dbReference type="RefSeq" id="XP_027618060.1">
    <property type="nucleotide sequence ID" value="XM_027762259.1"/>
</dbReference>
<dbReference type="FunFam" id="2.10.110.10:FF:000001">
    <property type="entry name" value="Cysteine and glycine-rich protein 1"/>
    <property type="match status" value="2"/>
</dbReference>
<evidence type="ECO:0000256" key="4">
    <source>
        <dbReference type="ARBA" id="ARBA00022833"/>
    </source>
</evidence>
<evidence type="ECO:0000313" key="10">
    <source>
        <dbReference type="EMBL" id="GBE87147.1"/>
    </source>
</evidence>
<comment type="caution">
    <text evidence="10">The sequence shown here is derived from an EMBL/GenBank/DDBJ whole genome shotgun (WGS) entry which is preliminary data.</text>
</comment>
<dbReference type="GeneID" id="38784064"/>
<dbReference type="InterPro" id="IPR001781">
    <property type="entry name" value="Znf_LIM"/>
</dbReference>
<accession>A0A401GY65</accession>
<evidence type="ECO:0000256" key="6">
    <source>
        <dbReference type="ARBA" id="ARBA00023242"/>
    </source>
</evidence>
<dbReference type="OrthoDB" id="8062037at2759"/>
<dbReference type="PROSITE" id="PS50023">
    <property type="entry name" value="LIM_DOMAIN_2"/>
    <property type="match status" value="2"/>
</dbReference>
<dbReference type="Gene3D" id="2.10.110.10">
    <property type="entry name" value="Cysteine Rich Protein"/>
    <property type="match status" value="2"/>
</dbReference>
<gene>
    <name evidence="10" type="ORF">SCP_1003940</name>
</gene>